<dbReference type="Proteomes" id="UP001209878">
    <property type="component" value="Unassembled WGS sequence"/>
</dbReference>
<dbReference type="InterPro" id="IPR050614">
    <property type="entry name" value="Synaptic_Scaffolding_LAP-MAGUK"/>
</dbReference>
<dbReference type="Gene3D" id="3.40.50.300">
    <property type="entry name" value="P-loop containing nucleotide triphosphate hydrolases"/>
    <property type="match status" value="1"/>
</dbReference>
<accession>A0AAD9NRR4</accession>
<evidence type="ECO:0000256" key="6">
    <source>
        <dbReference type="SAM" id="MobiDB-lite"/>
    </source>
</evidence>
<dbReference type="CDD" id="cd11861">
    <property type="entry name" value="SH3_DLG-like"/>
    <property type="match status" value="1"/>
</dbReference>
<feature type="domain" description="PDZ" evidence="9">
    <location>
        <begin position="408"/>
        <end position="489"/>
    </location>
</feature>
<dbReference type="GO" id="GO:0045197">
    <property type="term" value="P:establishment or maintenance of epithelial cell apical/basal polarity"/>
    <property type="evidence" value="ECO:0007669"/>
    <property type="project" value="TreeGrafter"/>
</dbReference>
<feature type="domain" description="Guanylate kinase-like" evidence="8">
    <location>
        <begin position="665"/>
        <end position="839"/>
    </location>
</feature>
<dbReference type="AlphaFoldDB" id="A0AAD9NRR4"/>
<dbReference type="SMART" id="SM00326">
    <property type="entry name" value="SH3"/>
    <property type="match status" value="1"/>
</dbReference>
<feature type="domain" description="SH3" evidence="7">
    <location>
        <begin position="519"/>
        <end position="589"/>
    </location>
</feature>
<dbReference type="GO" id="GO:0031594">
    <property type="term" value="C:neuromuscular junction"/>
    <property type="evidence" value="ECO:0007669"/>
    <property type="project" value="InterPro"/>
</dbReference>
<dbReference type="GO" id="GO:0098609">
    <property type="term" value="P:cell-cell adhesion"/>
    <property type="evidence" value="ECO:0007669"/>
    <property type="project" value="TreeGrafter"/>
</dbReference>
<feature type="compositionally biased region" description="Polar residues" evidence="6">
    <location>
        <begin position="323"/>
        <end position="339"/>
    </location>
</feature>
<reference evidence="10" key="1">
    <citation type="journal article" date="2023" name="Mol. Biol. Evol.">
        <title>Third-Generation Sequencing Reveals the Adaptive Role of the Epigenome in Three Deep-Sea Polychaetes.</title>
        <authorList>
            <person name="Perez M."/>
            <person name="Aroh O."/>
            <person name="Sun Y."/>
            <person name="Lan Y."/>
            <person name="Juniper S.K."/>
            <person name="Young C.R."/>
            <person name="Angers B."/>
            <person name="Qian P.Y."/>
        </authorList>
    </citation>
    <scope>NUCLEOTIDE SEQUENCE</scope>
    <source>
        <strain evidence="10">R07B-5</strain>
    </source>
</reference>
<dbReference type="FunFam" id="2.30.42.10:FF:000001">
    <property type="entry name" value="Disks large homolog 1 isoform 2"/>
    <property type="match status" value="1"/>
</dbReference>
<dbReference type="SMART" id="SM00072">
    <property type="entry name" value="GuKc"/>
    <property type="match status" value="1"/>
</dbReference>
<evidence type="ECO:0000256" key="3">
    <source>
        <dbReference type="ARBA" id="ARBA00022737"/>
    </source>
</evidence>
<name>A0AAD9NRR4_RIDPI</name>
<evidence type="ECO:0000259" key="7">
    <source>
        <dbReference type="PROSITE" id="PS50002"/>
    </source>
</evidence>
<dbReference type="InterPro" id="IPR008145">
    <property type="entry name" value="GK/Ca_channel_bsu"/>
</dbReference>
<dbReference type="SUPFAM" id="SSF52540">
    <property type="entry name" value="P-loop containing nucleoside triphosphate hydrolases"/>
    <property type="match status" value="1"/>
</dbReference>
<dbReference type="InterPro" id="IPR016313">
    <property type="entry name" value="DLG1-like"/>
</dbReference>
<dbReference type="SUPFAM" id="SSF81995">
    <property type="entry name" value="beta-sandwich domain of Sec23/24"/>
    <property type="match status" value="1"/>
</dbReference>
<dbReference type="GO" id="GO:0099072">
    <property type="term" value="P:regulation of postsynaptic membrane neurotransmitter receptor levels"/>
    <property type="evidence" value="ECO:0007669"/>
    <property type="project" value="TreeGrafter"/>
</dbReference>
<feature type="domain" description="PDZ" evidence="9">
    <location>
        <begin position="236"/>
        <end position="323"/>
    </location>
</feature>
<dbReference type="PROSITE" id="PS50002">
    <property type="entry name" value="SH3"/>
    <property type="match status" value="1"/>
</dbReference>
<dbReference type="Gene3D" id="2.30.30.40">
    <property type="entry name" value="SH3 Domains"/>
    <property type="match status" value="1"/>
</dbReference>
<dbReference type="InterPro" id="IPR008144">
    <property type="entry name" value="Guanylate_kin-like_dom"/>
</dbReference>
<dbReference type="InterPro" id="IPR027417">
    <property type="entry name" value="P-loop_NTPase"/>
</dbReference>
<comment type="caution">
    <text evidence="10">The sequence shown here is derived from an EMBL/GenBank/DDBJ whole genome shotgun (WGS) entry which is preliminary data.</text>
</comment>
<feature type="compositionally biased region" description="Low complexity" evidence="6">
    <location>
        <begin position="95"/>
        <end position="108"/>
    </location>
</feature>
<dbReference type="SMART" id="SM00228">
    <property type="entry name" value="PDZ"/>
    <property type="match status" value="3"/>
</dbReference>
<evidence type="ECO:0000256" key="2">
    <source>
        <dbReference type="ARBA" id="ARBA00022443"/>
    </source>
</evidence>
<dbReference type="InterPro" id="IPR036028">
    <property type="entry name" value="SH3-like_dom_sf"/>
</dbReference>
<dbReference type="GO" id="GO:0043113">
    <property type="term" value="P:receptor clustering"/>
    <property type="evidence" value="ECO:0007669"/>
    <property type="project" value="TreeGrafter"/>
</dbReference>
<dbReference type="PIRSF" id="PIRSF001741">
    <property type="entry name" value="MAGUK_DLGH"/>
    <property type="match status" value="1"/>
</dbReference>
<dbReference type="GO" id="GO:0043005">
    <property type="term" value="C:neuron projection"/>
    <property type="evidence" value="ECO:0007669"/>
    <property type="project" value="InterPro"/>
</dbReference>
<dbReference type="Pfam" id="PF00595">
    <property type="entry name" value="PDZ"/>
    <property type="match status" value="3"/>
</dbReference>
<dbReference type="GO" id="GO:0007268">
    <property type="term" value="P:chemical synaptic transmission"/>
    <property type="evidence" value="ECO:0007669"/>
    <property type="project" value="InterPro"/>
</dbReference>
<evidence type="ECO:0000313" key="10">
    <source>
        <dbReference type="EMBL" id="KAK2180367.1"/>
    </source>
</evidence>
<dbReference type="CDD" id="cd06724">
    <property type="entry name" value="PDZ2_Dlg1-2-4-like"/>
    <property type="match status" value="1"/>
</dbReference>
<keyword evidence="2 5" id="KW-0728">SH3 domain</keyword>
<keyword evidence="3" id="KW-0677">Repeat</keyword>
<evidence type="ECO:0000256" key="4">
    <source>
        <dbReference type="ARBA" id="ARBA00023136"/>
    </source>
</evidence>
<dbReference type="PROSITE" id="PS50052">
    <property type="entry name" value="GUANYLATE_KINASE_2"/>
    <property type="match status" value="1"/>
</dbReference>
<dbReference type="GO" id="GO:0016323">
    <property type="term" value="C:basolateral plasma membrane"/>
    <property type="evidence" value="ECO:0007669"/>
    <property type="project" value="TreeGrafter"/>
</dbReference>
<dbReference type="InterPro" id="IPR001478">
    <property type="entry name" value="PDZ"/>
</dbReference>
<dbReference type="FunFam" id="2.30.42.10:FF:000002">
    <property type="entry name" value="Disks large homolog 4 isoform 2"/>
    <property type="match status" value="1"/>
</dbReference>
<keyword evidence="11" id="KW-1185">Reference proteome</keyword>
<feature type="compositionally biased region" description="Pro residues" evidence="6">
    <location>
        <begin position="340"/>
        <end position="355"/>
    </location>
</feature>
<dbReference type="Gene3D" id="2.30.42.10">
    <property type="match status" value="3"/>
</dbReference>
<sequence>MYLAWSGAADNNVLEQPSWMRRPPNYWRHKTAPGYEGSEPCPHEAGGMRYHYPTSSKSQDEEPLPPPPPELLGNKPTSPGQAPPRSAYQPPPPVSQTSPTQPQRSIPPVTQVPVSDMVDSGDYRNGHAPTAVDNSDWEFENIHLERGGSGLGFSIAGGTDNPHIGTDPSIYITKVIEGGAAAADGRLRVNDIILSVNEVGTVGVTHSQAVDALKRAGNSVRLIVKRLKEPTENIMEIELIKANRGLGFSIAGGIGNQHIPGDNGIFVTKIIERGAAEQDGRLAAGDRLLAVNGVNLSNVTHEEAVECLKATLERVVLTVAKPFSTSPSSHTLPDQTDYSQPPPQPQLPPQQPSPPQQLQQPYQQPQLQQQPQQQLQQQRPPTVSHSTSYPAAVAGSPKQETIPREPRRVVLNKGSTGLGFNIVGGEDGEGIFVSFILAGGPADLSGELHRGDQLLSVNDIDLQNATHEQAAAALKGAGDTVDIIAQHQPEQYNRFESKIQDLREQMMNTSTGSLKTTQKRTLYVRALFDYDPTKDSGLPSHGLAFKYGDILHVTNASDDEWWQARKLVPADDDDGLGIIPSKRRVERKERARLKNVKFSGKGSDPKLMTKDMQKKKNFSFSRHFPFMKSKDQSGSEDALNVDPVEPGEEAVLSYEAVVQQDLKYKRPVIILGPLKDRINDDLISDYSQFGSCVPHTTRPRREHEVDHRDYHFVESREQMEADIQNHLFIEAGQYNSNLYGTSVASVREVAESGKHCILDVSGNAIKRLQVAGLFPVAIFIKPKSVDAIMEWNKRVSEDQARQTYERALKLEQEFGEYFTAVVSGDTPEEITAKVKVVIREQSGPTMWVPAKEIL</sequence>
<comment type="subcellular location">
    <subcellularLocation>
        <location evidence="1">Membrane</location>
    </subcellularLocation>
</comment>
<dbReference type="InterPro" id="IPR001452">
    <property type="entry name" value="SH3_domain"/>
</dbReference>
<dbReference type="EMBL" id="JAODUO010000446">
    <property type="protein sequence ID" value="KAK2180367.1"/>
    <property type="molecule type" value="Genomic_DNA"/>
</dbReference>
<dbReference type="CDD" id="cd06795">
    <property type="entry name" value="PDZ3_Dlg1-2-4-like"/>
    <property type="match status" value="1"/>
</dbReference>
<dbReference type="GO" id="GO:0097120">
    <property type="term" value="P:receptor localization to synapse"/>
    <property type="evidence" value="ECO:0007669"/>
    <property type="project" value="TreeGrafter"/>
</dbReference>
<dbReference type="SUPFAM" id="SSF50044">
    <property type="entry name" value="SH3-domain"/>
    <property type="match status" value="1"/>
</dbReference>
<dbReference type="GO" id="GO:0019901">
    <property type="term" value="F:protein kinase binding"/>
    <property type="evidence" value="ECO:0007669"/>
    <property type="project" value="TreeGrafter"/>
</dbReference>
<dbReference type="InterPro" id="IPR036034">
    <property type="entry name" value="PDZ_sf"/>
</dbReference>
<feature type="region of interest" description="Disordered" evidence="6">
    <location>
        <begin position="34"/>
        <end position="134"/>
    </location>
</feature>
<evidence type="ECO:0000256" key="5">
    <source>
        <dbReference type="PROSITE-ProRule" id="PRU00192"/>
    </source>
</evidence>
<dbReference type="FunFam" id="3.30.63.10:FF:000001">
    <property type="entry name" value="Disks large homolog 1 isoform 2"/>
    <property type="match status" value="1"/>
</dbReference>
<keyword evidence="4" id="KW-0472">Membrane</keyword>
<evidence type="ECO:0000256" key="1">
    <source>
        <dbReference type="ARBA" id="ARBA00004370"/>
    </source>
</evidence>
<dbReference type="CDD" id="cd06723">
    <property type="entry name" value="PDZ1_Dlg1-2-4-like"/>
    <property type="match status" value="1"/>
</dbReference>
<feature type="region of interest" description="Disordered" evidence="6">
    <location>
        <begin position="323"/>
        <end position="406"/>
    </location>
</feature>
<dbReference type="Pfam" id="PF00018">
    <property type="entry name" value="SH3_1"/>
    <property type="match status" value="1"/>
</dbReference>
<dbReference type="GO" id="GO:0098839">
    <property type="term" value="C:postsynaptic density membrane"/>
    <property type="evidence" value="ECO:0007669"/>
    <property type="project" value="TreeGrafter"/>
</dbReference>
<dbReference type="SUPFAM" id="SSF50156">
    <property type="entry name" value="PDZ domain-like"/>
    <property type="match status" value="3"/>
</dbReference>
<organism evidence="10 11">
    <name type="scientific">Ridgeia piscesae</name>
    <name type="common">Tubeworm</name>
    <dbReference type="NCBI Taxonomy" id="27915"/>
    <lineage>
        <taxon>Eukaryota</taxon>
        <taxon>Metazoa</taxon>
        <taxon>Spiralia</taxon>
        <taxon>Lophotrochozoa</taxon>
        <taxon>Annelida</taxon>
        <taxon>Polychaeta</taxon>
        <taxon>Sedentaria</taxon>
        <taxon>Canalipalpata</taxon>
        <taxon>Sabellida</taxon>
        <taxon>Siboglinidae</taxon>
        <taxon>Ridgeia</taxon>
    </lineage>
</organism>
<dbReference type="FunFam" id="2.30.42.10:FF:000004">
    <property type="entry name" value="Disks large homolog 4 isoform 2"/>
    <property type="match status" value="1"/>
</dbReference>
<dbReference type="Pfam" id="PF00625">
    <property type="entry name" value="Guanylate_kin"/>
    <property type="match status" value="1"/>
</dbReference>
<dbReference type="PROSITE" id="PS50106">
    <property type="entry name" value="PDZ"/>
    <property type="match status" value="3"/>
</dbReference>
<evidence type="ECO:0000259" key="9">
    <source>
        <dbReference type="PROSITE" id="PS50106"/>
    </source>
</evidence>
<feature type="compositionally biased region" description="Low complexity" evidence="6">
    <location>
        <begin position="356"/>
        <end position="381"/>
    </location>
</feature>
<protein>
    <submittedName>
        <fullName evidence="10">Uncharacterized protein</fullName>
    </submittedName>
</protein>
<proteinExistence type="predicted"/>
<dbReference type="PANTHER" id="PTHR23119">
    <property type="entry name" value="DISCS LARGE"/>
    <property type="match status" value="1"/>
</dbReference>
<gene>
    <name evidence="10" type="ORF">NP493_446g02008</name>
</gene>
<feature type="domain" description="PDZ" evidence="9">
    <location>
        <begin position="141"/>
        <end position="228"/>
    </location>
</feature>
<evidence type="ECO:0000313" key="11">
    <source>
        <dbReference type="Proteomes" id="UP001209878"/>
    </source>
</evidence>
<dbReference type="PANTHER" id="PTHR23119:SF51">
    <property type="entry name" value="DISKS LARGE 1 TUMOR SUPPRESSOR PROTEIN"/>
    <property type="match status" value="1"/>
</dbReference>
<evidence type="ECO:0000259" key="8">
    <source>
        <dbReference type="PROSITE" id="PS50052"/>
    </source>
</evidence>